<evidence type="ECO:0000313" key="3">
    <source>
        <dbReference type="Proteomes" id="UP000005092"/>
    </source>
</evidence>
<dbReference type="EMBL" id="JH719382">
    <property type="protein sequence ID" value="EJB01748.1"/>
    <property type="molecule type" value="Genomic_DNA"/>
</dbReference>
<dbReference type="RefSeq" id="WP_003595242.1">
    <property type="nucleotide sequence ID" value="NZ_JH719382.1"/>
</dbReference>
<dbReference type="HOGENOM" id="CLU_540658_0_0_5"/>
<sequence length="504" mass="55601">MGETSESSRRQTTSQLQMKQMIREEVEAQLAKEQQIVKDSINLGLKIVGAALALFLAMFTIFGLTTWQQIKDQTAAIVQQEAKSLLIKENSEANAAQTLTDLLNRTVITFTIANREKKAKEEGKIYPDSYVGLADLEKNDWTRLRDWILQEDLPLQDFTDVLALLNAQSEDRRKADADLLLSEFLDPSKTSKSDWIVRQPEKIDAILSMFKHKDLGYAATNLALSSNHTDSVRAKAAVYIREVGFADGVDKLIAGYDQLPEGRAKREVLVTCFSMKPDLAAVMERIKALSAGPLSQDGLETVAQLLPTIPRNYPPRWNPNNFNGLSGVTEDLILNAAKAGLFVTFGDPGNPNPVLTSPYFDLWIVRDGGAMAEPGARMTGMDFKQVYPYWNLLERLASSGDVNDLGYLFPRGSMTSFSKHIMAISAEPGATVTIQRDSSSKEVVELATLTQPFVFSSHVFKEPAAEIAWTDEQGTLTHGELIALKGSGFSFSIEPVDAEASEDP</sequence>
<gene>
    <name evidence="2" type="ORF">Rleg9DRAFT_0488</name>
</gene>
<proteinExistence type="predicted"/>
<protein>
    <submittedName>
        <fullName evidence="2">Uncharacterized protein</fullName>
    </submittedName>
</protein>
<dbReference type="AlphaFoldDB" id="J0GW39"/>
<keyword evidence="1" id="KW-1133">Transmembrane helix</keyword>
<evidence type="ECO:0000256" key="1">
    <source>
        <dbReference type="SAM" id="Phobius"/>
    </source>
</evidence>
<evidence type="ECO:0000313" key="2">
    <source>
        <dbReference type="EMBL" id="EJB01748.1"/>
    </source>
</evidence>
<organism evidence="2 3">
    <name type="scientific">Rhizobium leguminosarum bv. trifolii WSM597</name>
    <dbReference type="NCBI Taxonomy" id="754764"/>
    <lineage>
        <taxon>Bacteria</taxon>
        <taxon>Pseudomonadati</taxon>
        <taxon>Pseudomonadota</taxon>
        <taxon>Alphaproteobacteria</taxon>
        <taxon>Hyphomicrobiales</taxon>
        <taxon>Rhizobiaceae</taxon>
        <taxon>Rhizobium/Agrobacterium group</taxon>
        <taxon>Rhizobium</taxon>
    </lineage>
</organism>
<dbReference type="Proteomes" id="UP000005092">
    <property type="component" value="Unassembled WGS sequence"/>
</dbReference>
<keyword evidence="1" id="KW-0812">Transmembrane</keyword>
<keyword evidence="1" id="KW-0472">Membrane</keyword>
<name>J0GW39_RHILT</name>
<feature type="transmembrane region" description="Helical" evidence="1">
    <location>
        <begin position="43"/>
        <end position="64"/>
    </location>
</feature>
<reference evidence="2 3" key="1">
    <citation type="submission" date="2012-02" db="EMBL/GenBank/DDBJ databases">
        <title>Improved High-Quality Draft Sequence of Rhizobium leguminosarum bv. trifolii WSM597.</title>
        <authorList>
            <consortium name="US DOE Joint Genome Institute"/>
            <person name="Lucas S."/>
            <person name="Han J."/>
            <person name="Lapidus A."/>
            <person name="Cheng J.-F."/>
            <person name="Goodwin L."/>
            <person name="Pitluck S."/>
            <person name="Peters L."/>
            <person name="Ovchinnikova G."/>
            <person name="Held B."/>
            <person name="Detter J.C."/>
            <person name="Han C."/>
            <person name="Tapia R."/>
            <person name="Land M."/>
            <person name="Hauser L."/>
            <person name="Kyrpides N."/>
            <person name="Ivanova N."/>
            <person name="Pagani I."/>
            <person name="Brau L."/>
            <person name="Yates R."/>
            <person name="O'Hara G."/>
            <person name="Rui T."/>
            <person name="Howieson J."/>
            <person name="Reeve W."/>
            <person name="Woyke T."/>
        </authorList>
    </citation>
    <scope>NUCLEOTIDE SEQUENCE [LARGE SCALE GENOMIC DNA]</scope>
    <source>
        <strain evidence="2 3">WSM597</strain>
    </source>
</reference>
<accession>J0GW39</accession>